<geneLocation type="nucleomorph" evidence="6"/>
<comment type="similarity">
    <text evidence="4">Belongs to the protein kinase superfamily.</text>
</comment>
<accession>J7G380</accession>
<evidence type="ECO:0000256" key="4">
    <source>
        <dbReference type="RuleBase" id="RU000304"/>
    </source>
</evidence>
<keyword evidence="2 3" id="KW-0067">ATP-binding</keyword>
<dbReference type="FunFam" id="1.10.510.10:FF:000571">
    <property type="entry name" value="Maternal embryonic leucine zipper kinase"/>
    <property type="match status" value="1"/>
</dbReference>
<dbReference type="GO" id="GO:0035556">
    <property type="term" value="P:intracellular signal transduction"/>
    <property type="evidence" value="ECO:0007669"/>
    <property type="project" value="TreeGrafter"/>
</dbReference>
<dbReference type="GO" id="GO:0005524">
    <property type="term" value="F:ATP binding"/>
    <property type="evidence" value="ECO:0007669"/>
    <property type="project" value="UniProtKB-UniRule"/>
</dbReference>
<dbReference type="EMBL" id="CP003681">
    <property type="protein sequence ID" value="AFP65499.1"/>
    <property type="molecule type" value="Genomic_DNA"/>
</dbReference>
<dbReference type="InterPro" id="IPR000719">
    <property type="entry name" value="Prot_kinase_dom"/>
</dbReference>
<keyword evidence="4" id="KW-0723">Serine/threonine-protein kinase</keyword>
<dbReference type="InterPro" id="IPR011009">
    <property type="entry name" value="Kinase-like_dom_sf"/>
</dbReference>
<reference evidence="6 7" key="1">
    <citation type="journal article" date="2012" name="Genome Biol. Evol.">
        <title>Nucleomorph genome sequence of the cryptophyte alga Chroomonas mesostigmatica CCMP1168 reveals lineage-specific gene loss and genome complexity.</title>
        <authorList>
            <person name="Moore C.E."/>
            <person name="Curtis B."/>
            <person name="Mills T."/>
            <person name="Tanifuji G."/>
            <person name="Archibald J.M."/>
        </authorList>
    </citation>
    <scope>NUCLEOTIDE SEQUENCE [LARGE SCALE GENOMIC DNA]</scope>
    <source>
        <strain evidence="6 7">CCMP1168</strain>
    </source>
</reference>
<dbReference type="PROSITE" id="PS50011">
    <property type="entry name" value="PROTEIN_KINASE_DOM"/>
    <property type="match status" value="1"/>
</dbReference>
<evidence type="ECO:0000313" key="7">
    <source>
        <dbReference type="Proteomes" id="UP000243348"/>
    </source>
</evidence>
<evidence type="ECO:0000313" key="6">
    <source>
        <dbReference type="EMBL" id="AFP65499.1"/>
    </source>
</evidence>
<name>J7G380_9CRYP</name>
<evidence type="ECO:0000259" key="5">
    <source>
        <dbReference type="PROSITE" id="PS50011"/>
    </source>
</evidence>
<keyword evidence="6" id="KW-0418">Kinase</keyword>
<sequence length="485" mass="56961">MRDETKTERIGPYHLGRTIGMGSFGKVRIGKHELITQSVAIKILNRKRINLLDVDEKVYREIDVLKITNHPHIMAMFEVLYSPTDIFVITEYLNGGELYDYLSCEVELDEEDCRRFFQQLISGIDYFHRHSIIHRDLKPENILLDLYRNIKIADFGLSNVMLDGNLIKTSCGSPNYASPEIVLGNSYLGPEVDVWSLGVILFALLGKELPFDDDNISVLYRKISFGLFSIPDGLSDGAKNLLNQMLTANPLKRITIDGIRRHYWFTTRLARYLSFPCLRKRQLTPQMVYPDEPYIEFVEKKTRFSYKFLFFSVRKGDRSPFTALYYMIRQIVTPYEIIYILHKHTKADENLLQFRSYHKKGIKWLLGEYWNLTIGQRFGPGWCNIFILKNWCKLLKRNQIHFRAINPCYFVLYVNRATIWNIFKKKVDAVRKPDSLLEVRIGATLYKNDDHYLIDIHRIEGDVYSFLFTSELIINEFKTLVLHDD</sequence>
<dbReference type="Pfam" id="PF00069">
    <property type="entry name" value="Pkinase"/>
    <property type="match status" value="1"/>
</dbReference>
<evidence type="ECO:0000256" key="3">
    <source>
        <dbReference type="PROSITE-ProRule" id="PRU10141"/>
    </source>
</evidence>
<dbReference type="InterPro" id="IPR017441">
    <property type="entry name" value="Protein_kinase_ATP_BS"/>
</dbReference>
<dbReference type="Proteomes" id="UP000243348">
    <property type="component" value="Nucleomorph 2"/>
</dbReference>
<dbReference type="PROSITE" id="PS00108">
    <property type="entry name" value="PROTEIN_KINASE_ST"/>
    <property type="match status" value="1"/>
</dbReference>
<dbReference type="Gene3D" id="1.10.510.10">
    <property type="entry name" value="Transferase(Phosphotransferase) domain 1"/>
    <property type="match status" value="1"/>
</dbReference>
<dbReference type="PROSITE" id="PS00107">
    <property type="entry name" value="PROTEIN_KINASE_ATP"/>
    <property type="match status" value="1"/>
</dbReference>
<keyword evidence="6" id="KW-0542">Nucleomorph</keyword>
<protein>
    <submittedName>
        <fullName evidence="6">SNF1-related kinase</fullName>
    </submittedName>
</protein>
<dbReference type="AlphaFoldDB" id="J7G380"/>
<dbReference type="SUPFAM" id="SSF56112">
    <property type="entry name" value="Protein kinase-like (PK-like)"/>
    <property type="match status" value="1"/>
</dbReference>
<organism evidence="6 7">
    <name type="scientific">Chroomonas mesostigmatica CCMP1168</name>
    <dbReference type="NCBI Taxonomy" id="1195612"/>
    <lineage>
        <taxon>Eukaryota</taxon>
        <taxon>Cryptophyceae</taxon>
        <taxon>Pyrenomonadales</taxon>
        <taxon>Chroomonadaceae</taxon>
        <taxon>Chroomonas</taxon>
    </lineage>
</organism>
<dbReference type="PANTHER" id="PTHR24346:SF110">
    <property type="entry name" value="NON-SPECIFIC SERINE_THREONINE PROTEIN KINASE"/>
    <property type="match status" value="1"/>
</dbReference>
<keyword evidence="1 3" id="KW-0547">Nucleotide-binding</keyword>
<feature type="domain" description="Protein kinase" evidence="5">
    <location>
        <begin position="13"/>
        <end position="265"/>
    </location>
</feature>
<keyword evidence="6" id="KW-0808">Transferase</keyword>
<dbReference type="GO" id="GO:0005737">
    <property type="term" value="C:cytoplasm"/>
    <property type="evidence" value="ECO:0007669"/>
    <property type="project" value="TreeGrafter"/>
</dbReference>
<feature type="binding site" evidence="3">
    <location>
        <position position="42"/>
    </location>
    <ligand>
        <name>ATP</name>
        <dbReference type="ChEBI" id="CHEBI:30616"/>
    </ligand>
</feature>
<evidence type="ECO:0000256" key="2">
    <source>
        <dbReference type="ARBA" id="ARBA00022840"/>
    </source>
</evidence>
<dbReference type="SMART" id="SM00220">
    <property type="entry name" value="S_TKc"/>
    <property type="match status" value="1"/>
</dbReference>
<proteinExistence type="inferred from homology"/>
<evidence type="ECO:0000256" key="1">
    <source>
        <dbReference type="ARBA" id="ARBA00022741"/>
    </source>
</evidence>
<dbReference type="PANTHER" id="PTHR24346">
    <property type="entry name" value="MAP/MICROTUBULE AFFINITY-REGULATING KINASE"/>
    <property type="match status" value="1"/>
</dbReference>
<dbReference type="InterPro" id="IPR008271">
    <property type="entry name" value="Ser/Thr_kinase_AS"/>
</dbReference>
<dbReference type="GO" id="GO:0004674">
    <property type="term" value="F:protein serine/threonine kinase activity"/>
    <property type="evidence" value="ECO:0007669"/>
    <property type="project" value="UniProtKB-KW"/>
</dbReference>
<gene>
    <name evidence="6" type="primary">kin(snf1)</name>
    <name evidence="6" type="ORF">CMESO_332</name>
</gene>